<reference evidence="3" key="1">
    <citation type="journal article" date="2019" name="Int. J. Syst. Evol. Microbiol.">
        <title>The Global Catalogue of Microorganisms (GCM) 10K type strain sequencing project: providing services to taxonomists for standard genome sequencing and annotation.</title>
        <authorList>
            <consortium name="The Broad Institute Genomics Platform"/>
            <consortium name="The Broad Institute Genome Sequencing Center for Infectious Disease"/>
            <person name="Wu L."/>
            <person name="Ma J."/>
        </authorList>
    </citation>
    <scope>NUCLEOTIDE SEQUENCE [LARGE SCALE GENOMIC DNA]</scope>
    <source>
        <strain evidence="3">JCM 9458</strain>
    </source>
</reference>
<feature type="signal peptide" evidence="1">
    <location>
        <begin position="1"/>
        <end position="31"/>
    </location>
</feature>
<keyword evidence="1" id="KW-0732">Signal</keyword>
<dbReference type="SUPFAM" id="SSF63829">
    <property type="entry name" value="Calcium-dependent phosphotriesterase"/>
    <property type="match status" value="1"/>
</dbReference>
<evidence type="ECO:0000256" key="1">
    <source>
        <dbReference type="SAM" id="SignalP"/>
    </source>
</evidence>
<dbReference type="RefSeq" id="WP_345732265.1">
    <property type="nucleotide sequence ID" value="NZ_BAAAYN010000047.1"/>
</dbReference>
<evidence type="ECO:0000313" key="2">
    <source>
        <dbReference type="EMBL" id="GAA3395102.1"/>
    </source>
</evidence>
<name>A0ABP6T7E4_9ACTN</name>
<dbReference type="EMBL" id="BAAAYN010000047">
    <property type="protein sequence ID" value="GAA3395102.1"/>
    <property type="molecule type" value="Genomic_DNA"/>
</dbReference>
<sequence length="335" mass="35318">MDAKPRDTRLWKSAPRLAVAAALLTGVTTTATLTTVVAPAAATAPATQSQFPTTYRLPDGFRPEGIAIGRRPVAYFGSLADGDILKVDLTNGRSRVIAQGPGTPSVGLKLDDRGRLFVAGGVAGTGRVIDTATGKTLSDLTLATNPTATPTFVNDVILTRSAAYFTDSRRPVLYRVAIPRKGAPTQADVTTIPLSGAIQYVPDVNNANGIERTPDGKGLIIVQSSTGKLFRVDPRTGVTTEIPVTRDGAPYPLTNGDGLLRIGQTLFVVQNRLNTIAALRLDGGRAAVNATITDSRFDVPTTLAVFRDRLYTPNARFTTPPTPATPYTAVSVPLP</sequence>
<feature type="chain" id="PRO_5047516076" description="Superoxide dismutase" evidence="1">
    <location>
        <begin position="32"/>
        <end position="335"/>
    </location>
</feature>
<evidence type="ECO:0008006" key="4">
    <source>
        <dbReference type="Google" id="ProtNLM"/>
    </source>
</evidence>
<organism evidence="2 3">
    <name type="scientific">Cryptosporangium minutisporangium</name>
    <dbReference type="NCBI Taxonomy" id="113569"/>
    <lineage>
        <taxon>Bacteria</taxon>
        <taxon>Bacillati</taxon>
        <taxon>Actinomycetota</taxon>
        <taxon>Actinomycetes</taxon>
        <taxon>Cryptosporangiales</taxon>
        <taxon>Cryptosporangiaceae</taxon>
        <taxon>Cryptosporangium</taxon>
    </lineage>
</organism>
<keyword evidence="3" id="KW-1185">Reference proteome</keyword>
<gene>
    <name evidence="2" type="ORF">GCM10020369_66970</name>
</gene>
<dbReference type="InterPro" id="IPR011042">
    <property type="entry name" value="6-blade_b-propeller_TolB-like"/>
</dbReference>
<dbReference type="Proteomes" id="UP001501676">
    <property type="component" value="Unassembled WGS sequence"/>
</dbReference>
<evidence type="ECO:0000313" key="3">
    <source>
        <dbReference type="Proteomes" id="UP001501676"/>
    </source>
</evidence>
<accession>A0ABP6T7E4</accession>
<comment type="caution">
    <text evidence="2">The sequence shown here is derived from an EMBL/GenBank/DDBJ whole genome shotgun (WGS) entry which is preliminary data.</text>
</comment>
<proteinExistence type="predicted"/>
<dbReference type="Gene3D" id="2.120.10.30">
    <property type="entry name" value="TolB, C-terminal domain"/>
    <property type="match status" value="1"/>
</dbReference>
<protein>
    <recommendedName>
        <fullName evidence="4">Superoxide dismutase</fullName>
    </recommendedName>
</protein>